<protein>
    <submittedName>
        <fullName evidence="2">Uncharacterized protein</fullName>
    </submittedName>
</protein>
<reference evidence="2" key="2">
    <citation type="submission" date="2020-07" db="EMBL/GenBank/DDBJ databases">
        <authorList>
            <person name="Vera ALvarez R."/>
            <person name="Arias-Moreno D.M."/>
            <person name="Jimenez-Jacinto V."/>
            <person name="Jimenez-Bremont J.F."/>
            <person name="Swaminathan K."/>
            <person name="Moose S.P."/>
            <person name="Guerrero-Gonzalez M.L."/>
            <person name="Marino-Ramirez L."/>
            <person name="Landsman D."/>
            <person name="Rodriguez-Kessler M."/>
            <person name="Delgado-Sanchez P."/>
        </authorList>
    </citation>
    <scope>NUCLEOTIDE SEQUENCE</scope>
    <source>
        <tissue evidence="2">Cladode</tissue>
    </source>
</reference>
<dbReference type="EMBL" id="GISG01173358">
    <property type="protein sequence ID" value="MBA4652155.1"/>
    <property type="molecule type" value="Transcribed_RNA"/>
</dbReference>
<dbReference type="AlphaFoldDB" id="A0A7C8ZXH5"/>
<reference evidence="2" key="1">
    <citation type="journal article" date="2013" name="J. Plant Res.">
        <title>Effect of fungi and light on seed germination of three Opuntia species from semiarid lands of central Mexico.</title>
        <authorList>
            <person name="Delgado-Sanchez P."/>
            <person name="Jimenez-Bremont J.F."/>
            <person name="Guerrero-Gonzalez Mde L."/>
            <person name="Flores J."/>
        </authorList>
    </citation>
    <scope>NUCLEOTIDE SEQUENCE</scope>
    <source>
        <tissue evidence="2">Cladode</tissue>
    </source>
</reference>
<accession>A0A7C8ZXH5</accession>
<feature type="transmembrane region" description="Helical" evidence="1">
    <location>
        <begin position="81"/>
        <end position="108"/>
    </location>
</feature>
<proteinExistence type="predicted"/>
<keyword evidence="1" id="KW-1133">Transmembrane helix</keyword>
<evidence type="ECO:0000256" key="1">
    <source>
        <dbReference type="SAM" id="Phobius"/>
    </source>
</evidence>
<organism evidence="2">
    <name type="scientific">Opuntia streptacantha</name>
    <name type="common">Prickly pear cactus</name>
    <name type="synonym">Opuntia cardona</name>
    <dbReference type="NCBI Taxonomy" id="393608"/>
    <lineage>
        <taxon>Eukaryota</taxon>
        <taxon>Viridiplantae</taxon>
        <taxon>Streptophyta</taxon>
        <taxon>Embryophyta</taxon>
        <taxon>Tracheophyta</taxon>
        <taxon>Spermatophyta</taxon>
        <taxon>Magnoliopsida</taxon>
        <taxon>eudicotyledons</taxon>
        <taxon>Gunneridae</taxon>
        <taxon>Pentapetalae</taxon>
        <taxon>Caryophyllales</taxon>
        <taxon>Cactineae</taxon>
        <taxon>Cactaceae</taxon>
        <taxon>Opuntioideae</taxon>
        <taxon>Opuntia</taxon>
    </lineage>
</organism>
<keyword evidence="1" id="KW-0812">Transmembrane</keyword>
<name>A0A7C8ZXH5_OPUST</name>
<keyword evidence="1" id="KW-0472">Membrane</keyword>
<sequence>MVDHLEEPELRRRLSDPIHKVRLRTREVDHGYEISLTGRVEFIGPSHQGLWWVEEDAGNPSYARVNQAFHSEFGVVKFLQLFAAFIINQWFIAVAHCNFSTFFFFFFFF</sequence>
<evidence type="ECO:0000313" key="2">
    <source>
        <dbReference type="EMBL" id="MBA4652155.1"/>
    </source>
</evidence>